<evidence type="ECO:0000313" key="2">
    <source>
        <dbReference type="Proteomes" id="UP000251558"/>
    </source>
</evidence>
<reference evidence="1 2" key="1">
    <citation type="submission" date="2018-07" db="EMBL/GenBank/DDBJ databases">
        <title>Diversity of Mesorhizobium strains in Brazil.</title>
        <authorList>
            <person name="Helene L.C.F."/>
            <person name="Dall'Agnol R."/>
            <person name="Delamuta J.R.M."/>
            <person name="Hungria M."/>
        </authorList>
    </citation>
    <scope>NUCLEOTIDE SEQUENCE [LARGE SCALE GENOMIC DNA]</scope>
    <source>
        <strain evidence="1 2">AC99b</strain>
    </source>
</reference>
<dbReference type="OrthoDB" id="9181317at2"/>
<evidence type="ECO:0008006" key="3">
    <source>
        <dbReference type="Google" id="ProtNLM"/>
    </source>
</evidence>
<evidence type="ECO:0000313" key="1">
    <source>
        <dbReference type="EMBL" id="RAZ88891.1"/>
    </source>
</evidence>
<organism evidence="1 2">
    <name type="scientific">Mesorhizobium hawassense</name>
    <dbReference type="NCBI Taxonomy" id="1209954"/>
    <lineage>
        <taxon>Bacteria</taxon>
        <taxon>Pseudomonadati</taxon>
        <taxon>Pseudomonadota</taxon>
        <taxon>Alphaproteobacteria</taxon>
        <taxon>Hyphomicrobiales</taxon>
        <taxon>Phyllobacteriaceae</taxon>
        <taxon>Mesorhizobium</taxon>
    </lineage>
</organism>
<sequence>MRHNAFSDLIQLFRRFAHRSITSFVAFATATAAGCSSIDYQKLTIGEISGSLFVMWVGEGNSSGDGNFLFVPDPHDPLIFHRADPTAPGSEIKPGLMYTDGGSIPKIAQVFKGLSPWGYAPAYMIHDWIFIAHHCIVDGSTEKRFDQVRGVEFDDSAAILGEAIKALIATRQVAPNDVAPSAITAAVGSAIAKNLWDKKGACKSLQVSAKDIASAEAAIPGSTSKAQNLRTFQIPETVAPSVRAVRPARIIARLSF</sequence>
<gene>
    <name evidence="1" type="ORF">DPM33_20890</name>
</gene>
<dbReference type="Proteomes" id="UP000251558">
    <property type="component" value="Unassembled WGS sequence"/>
</dbReference>
<comment type="caution">
    <text evidence="1">The sequence shown here is derived from an EMBL/GenBank/DDBJ whole genome shotgun (WGS) entry which is preliminary data.</text>
</comment>
<protein>
    <recommendedName>
        <fullName evidence="3">DUF1353 domain-containing protein</fullName>
    </recommendedName>
</protein>
<dbReference type="PROSITE" id="PS51257">
    <property type="entry name" value="PROKAR_LIPOPROTEIN"/>
    <property type="match status" value="1"/>
</dbReference>
<accession>A0A330HJI7</accession>
<proteinExistence type="predicted"/>
<dbReference type="RefSeq" id="WP_112099325.1">
    <property type="nucleotide sequence ID" value="NZ_QMBP01000010.1"/>
</dbReference>
<keyword evidence="2" id="KW-1185">Reference proteome</keyword>
<dbReference type="EMBL" id="QMBP01000010">
    <property type="protein sequence ID" value="RAZ88891.1"/>
    <property type="molecule type" value="Genomic_DNA"/>
</dbReference>
<name>A0A330HJI7_9HYPH</name>
<dbReference type="AlphaFoldDB" id="A0A330HJI7"/>